<dbReference type="GO" id="GO:0006355">
    <property type="term" value="P:regulation of DNA-templated transcription"/>
    <property type="evidence" value="ECO:0007669"/>
    <property type="project" value="TreeGrafter"/>
</dbReference>
<dbReference type="GO" id="GO:0000228">
    <property type="term" value="C:nuclear chromosome"/>
    <property type="evidence" value="ECO:0007669"/>
    <property type="project" value="TreeGrafter"/>
</dbReference>
<dbReference type="InterPro" id="IPR047171">
    <property type="entry name" value="BAZ1A"/>
</dbReference>
<organism evidence="7 8">
    <name type="scientific">Malus baccata</name>
    <name type="common">Siberian crab apple</name>
    <name type="synonym">Pyrus baccata</name>
    <dbReference type="NCBI Taxonomy" id="106549"/>
    <lineage>
        <taxon>Eukaryota</taxon>
        <taxon>Viridiplantae</taxon>
        <taxon>Streptophyta</taxon>
        <taxon>Embryophyta</taxon>
        <taxon>Tracheophyta</taxon>
        <taxon>Spermatophyta</taxon>
        <taxon>Magnoliopsida</taxon>
        <taxon>eudicotyledons</taxon>
        <taxon>Gunneridae</taxon>
        <taxon>Pentapetalae</taxon>
        <taxon>rosids</taxon>
        <taxon>fabids</taxon>
        <taxon>Rosales</taxon>
        <taxon>Rosaceae</taxon>
        <taxon>Amygdaloideae</taxon>
        <taxon>Maleae</taxon>
        <taxon>Malus</taxon>
    </lineage>
</organism>
<dbReference type="FunFam" id="3.30.40.100:FF:000005">
    <property type="entry name" value="uncharacterized protein LOC106759733 isoform X4"/>
    <property type="match status" value="1"/>
</dbReference>
<sequence length="568" mass="62823">MPLLSYETHISNILESESACYCGTWKQRTPDISEVVSGEMLILSSFPSSIEAAIFCVSNHGFHNGLCDWMPGAETWQMCTKCDDHCSCRRAQLISEENKNFDDSRSLNFLRSSSQLSAVTMSDSSAPNLVYKRRKLQGNRVTVFPGERENTISGDFFSFLNSEASTVAAKEGLVSQLHHETEATRAHSVAPCLCKRVNHVLTSEYCNGCSAGEELVSDEAPKNNMQKLLEVSSVNDSCSSSKSNMEHVSTSAKTEVDETGECSSSSAIVMEAVGDLSEKDLCISILRSHGLLGDSQATMIGGSAEDTDTISGEIHRRSCNICSRSGTTLKMLICDHCEEAFHMSCCHSRMKKPPIDEWFCHSCLKKKHKILQEKVTKTSPNITSVMSREASSKGQMNPIMLMLRDIEPYTTSVRVGKGFQAEVPDWSGPTNGDISGNGEPLELDSSEYARLHGLNCNKPSRHSSIGNWLQCREVVDRANGTICGKWRRAPLFEVQTNDWECFCSILWDPSHADCNVPQELETDQVLKQLKYIETLRPRLSAKQHTLEGTKSAGDLKNRIVGTKSIQTL</sequence>
<dbReference type="PANTHER" id="PTHR46510:SF1">
    <property type="entry name" value="BROMODOMAIN ADJACENT TO ZINC FINGER DOMAIN PROTEIN 1A"/>
    <property type="match status" value="1"/>
</dbReference>
<dbReference type="InterPro" id="IPR013083">
    <property type="entry name" value="Znf_RING/FYVE/PHD"/>
</dbReference>
<evidence type="ECO:0000259" key="5">
    <source>
        <dbReference type="PROSITE" id="PS50016"/>
    </source>
</evidence>
<dbReference type="InterPro" id="IPR011011">
    <property type="entry name" value="Znf_FYVE_PHD"/>
</dbReference>
<dbReference type="SMART" id="SM00249">
    <property type="entry name" value="PHD"/>
    <property type="match status" value="1"/>
</dbReference>
<dbReference type="InterPro" id="IPR001965">
    <property type="entry name" value="Znf_PHD"/>
</dbReference>
<keyword evidence="2 4" id="KW-0863">Zinc-finger</keyword>
<dbReference type="Gene3D" id="3.30.40.10">
    <property type="entry name" value="Zinc/RING finger domain, C3HC4 (zinc finger)"/>
    <property type="match status" value="1"/>
</dbReference>
<gene>
    <name evidence="7" type="ORF">C1H46_003075</name>
</gene>
<keyword evidence="3" id="KW-0862">Zinc</keyword>
<reference evidence="7 8" key="1">
    <citation type="journal article" date="2019" name="G3 (Bethesda)">
        <title>Sequencing of a Wild Apple (Malus baccata) Genome Unravels the Differences Between Cultivated and Wild Apple Species Regarding Disease Resistance and Cold Tolerance.</title>
        <authorList>
            <person name="Chen X."/>
        </authorList>
    </citation>
    <scope>NUCLEOTIDE SEQUENCE [LARGE SCALE GENOMIC DNA]</scope>
    <source>
        <strain evidence="8">cv. Shandingzi</strain>
        <tissue evidence="7">Leaves</tissue>
    </source>
</reference>
<dbReference type="GO" id="GO:0045740">
    <property type="term" value="P:positive regulation of DNA replication"/>
    <property type="evidence" value="ECO:0007669"/>
    <property type="project" value="TreeGrafter"/>
</dbReference>
<name>A0A540NK01_MALBA</name>
<dbReference type="InterPro" id="IPR019787">
    <property type="entry name" value="Znf_PHD-finger"/>
</dbReference>
<evidence type="ECO:0000259" key="6">
    <source>
        <dbReference type="PROSITE" id="PS51050"/>
    </source>
</evidence>
<dbReference type="GO" id="GO:0003677">
    <property type="term" value="F:DNA binding"/>
    <property type="evidence" value="ECO:0007669"/>
    <property type="project" value="TreeGrafter"/>
</dbReference>
<proteinExistence type="predicted"/>
<dbReference type="PROSITE" id="PS51050">
    <property type="entry name" value="ZF_CW"/>
    <property type="match status" value="1"/>
</dbReference>
<dbReference type="SUPFAM" id="SSF57903">
    <property type="entry name" value="FYVE/PHD zinc finger"/>
    <property type="match status" value="1"/>
</dbReference>
<comment type="caution">
    <text evidence="7">The sequence shown here is derived from an EMBL/GenBank/DDBJ whole genome shotgun (WGS) entry which is preliminary data.</text>
</comment>
<dbReference type="GO" id="GO:0008623">
    <property type="term" value="C:CHRAC"/>
    <property type="evidence" value="ECO:0007669"/>
    <property type="project" value="TreeGrafter"/>
</dbReference>
<keyword evidence="1" id="KW-0479">Metal-binding</keyword>
<dbReference type="Proteomes" id="UP000315295">
    <property type="component" value="Unassembled WGS sequence"/>
</dbReference>
<feature type="domain" description="CW-type" evidence="6">
    <location>
        <begin position="462"/>
        <end position="522"/>
    </location>
</feature>
<evidence type="ECO:0000256" key="3">
    <source>
        <dbReference type="ARBA" id="ARBA00022833"/>
    </source>
</evidence>
<evidence type="ECO:0000313" key="8">
    <source>
        <dbReference type="Proteomes" id="UP000315295"/>
    </source>
</evidence>
<dbReference type="InterPro" id="IPR011124">
    <property type="entry name" value="Znf_CW"/>
</dbReference>
<dbReference type="PROSITE" id="PS01359">
    <property type="entry name" value="ZF_PHD_1"/>
    <property type="match status" value="1"/>
</dbReference>
<dbReference type="Pfam" id="PF00628">
    <property type="entry name" value="PHD"/>
    <property type="match status" value="1"/>
</dbReference>
<dbReference type="GO" id="GO:0031445">
    <property type="term" value="P:regulation of heterochromatin formation"/>
    <property type="evidence" value="ECO:0007669"/>
    <property type="project" value="TreeGrafter"/>
</dbReference>
<evidence type="ECO:0008006" key="9">
    <source>
        <dbReference type="Google" id="ProtNLM"/>
    </source>
</evidence>
<accession>A0A540NK01</accession>
<evidence type="ECO:0000256" key="4">
    <source>
        <dbReference type="PROSITE-ProRule" id="PRU00146"/>
    </source>
</evidence>
<protein>
    <recommendedName>
        <fullName evidence="9">PHD-type domain-containing protein</fullName>
    </recommendedName>
</protein>
<keyword evidence="8" id="KW-1185">Reference proteome</keyword>
<dbReference type="Gene3D" id="3.30.40.100">
    <property type="match status" value="1"/>
</dbReference>
<evidence type="ECO:0000313" key="7">
    <source>
        <dbReference type="EMBL" id="TQE11341.1"/>
    </source>
</evidence>
<dbReference type="AlphaFoldDB" id="A0A540NK01"/>
<dbReference type="EMBL" id="VIEB01000031">
    <property type="protein sequence ID" value="TQE11341.1"/>
    <property type="molecule type" value="Genomic_DNA"/>
</dbReference>
<dbReference type="PANTHER" id="PTHR46510">
    <property type="entry name" value="BROMODOMAIN ADJACENT TO ZINC FINGER DOMAIN PROTEIN 1A"/>
    <property type="match status" value="1"/>
</dbReference>
<dbReference type="GO" id="GO:0008270">
    <property type="term" value="F:zinc ion binding"/>
    <property type="evidence" value="ECO:0007669"/>
    <property type="project" value="UniProtKB-KW"/>
</dbReference>
<evidence type="ECO:0000256" key="2">
    <source>
        <dbReference type="ARBA" id="ARBA00022771"/>
    </source>
</evidence>
<dbReference type="PROSITE" id="PS50016">
    <property type="entry name" value="ZF_PHD_2"/>
    <property type="match status" value="1"/>
</dbReference>
<dbReference type="InterPro" id="IPR019786">
    <property type="entry name" value="Zinc_finger_PHD-type_CS"/>
</dbReference>
<evidence type="ECO:0000256" key="1">
    <source>
        <dbReference type="ARBA" id="ARBA00022723"/>
    </source>
</evidence>
<dbReference type="GO" id="GO:0006338">
    <property type="term" value="P:chromatin remodeling"/>
    <property type="evidence" value="ECO:0007669"/>
    <property type="project" value="InterPro"/>
</dbReference>
<feature type="domain" description="PHD-type" evidence="5">
    <location>
        <begin position="316"/>
        <end position="366"/>
    </location>
</feature>